<evidence type="ECO:0000313" key="2">
    <source>
        <dbReference type="WBParaSite" id="TMUE_3000014167.1"/>
    </source>
</evidence>
<dbReference type="PANTHER" id="PTHR47481">
    <property type="match status" value="1"/>
</dbReference>
<dbReference type="Proteomes" id="UP000046395">
    <property type="component" value="Unassembled WGS sequence"/>
</dbReference>
<dbReference type="WBParaSite" id="TMUE_3000014167.1">
    <property type="protein sequence ID" value="TMUE_3000014167.1"/>
    <property type="gene ID" value="WBGene00302147"/>
</dbReference>
<dbReference type="AlphaFoldDB" id="A0A5S6R4P7"/>
<protein>
    <submittedName>
        <fullName evidence="2">Retrotransposon gag domain-containing protein</fullName>
    </submittedName>
</protein>
<dbReference type="STRING" id="70415.A0A5S6R4P7"/>
<sequence>MEWLLRKKKLWKYVDGSVKRPVLTQTNVADVEKFDEQSEIAQATIILAIEPSQQQHIRDCGTAQDVWEKLKAAFEPKSRPRMMQLTRALIDNKCSETEPMEDYVTRTKRLAAQLKEAGLEFNDDQLTTILIANLPSSYDSVASAIMCWDESSNSLSEQEKHRKR</sequence>
<dbReference type="Pfam" id="PF14223">
    <property type="entry name" value="Retrotran_gag_2"/>
    <property type="match status" value="1"/>
</dbReference>
<proteinExistence type="predicted"/>
<reference evidence="2" key="1">
    <citation type="submission" date="2019-12" db="UniProtKB">
        <authorList>
            <consortium name="WormBaseParasite"/>
        </authorList>
    </citation>
    <scope>IDENTIFICATION</scope>
</reference>
<organism evidence="1 2">
    <name type="scientific">Trichuris muris</name>
    <name type="common">Mouse whipworm</name>
    <dbReference type="NCBI Taxonomy" id="70415"/>
    <lineage>
        <taxon>Eukaryota</taxon>
        <taxon>Metazoa</taxon>
        <taxon>Ecdysozoa</taxon>
        <taxon>Nematoda</taxon>
        <taxon>Enoplea</taxon>
        <taxon>Dorylaimia</taxon>
        <taxon>Trichinellida</taxon>
        <taxon>Trichuridae</taxon>
        <taxon>Trichuris</taxon>
    </lineage>
</organism>
<dbReference type="PANTHER" id="PTHR47481:SF7">
    <property type="entry name" value="CCHC-TYPE DOMAIN-CONTAINING PROTEIN"/>
    <property type="match status" value="1"/>
</dbReference>
<evidence type="ECO:0000313" key="1">
    <source>
        <dbReference type="Proteomes" id="UP000046395"/>
    </source>
</evidence>
<name>A0A5S6R4P7_TRIMR</name>
<keyword evidence="1" id="KW-1185">Reference proteome</keyword>
<accession>A0A5S6R4P7</accession>